<organism evidence="11 12">
    <name type="scientific">Tetradesmus obliquus</name>
    <name type="common">Green alga</name>
    <name type="synonym">Acutodesmus obliquus</name>
    <dbReference type="NCBI Taxonomy" id="3088"/>
    <lineage>
        <taxon>Eukaryota</taxon>
        <taxon>Viridiplantae</taxon>
        <taxon>Chlorophyta</taxon>
        <taxon>core chlorophytes</taxon>
        <taxon>Chlorophyceae</taxon>
        <taxon>CS clade</taxon>
        <taxon>Sphaeropleales</taxon>
        <taxon>Scenedesmaceae</taxon>
        <taxon>Tetradesmus</taxon>
    </lineage>
</organism>
<feature type="transmembrane region" description="Helical" evidence="10">
    <location>
        <begin position="78"/>
        <end position="97"/>
    </location>
</feature>
<evidence type="ECO:0000256" key="5">
    <source>
        <dbReference type="ARBA" id="ARBA00022989"/>
    </source>
</evidence>
<gene>
    <name evidence="11" type="ORF">OEZ85_003514</name>
</gene>
<keyword evidence="6 10" id="KW-0472">Membrane</keyword>
<evidence type="ECO:0000256" key="4">
    <source>
        <dbReference type="ARBA" id="ARBA00022692"/>
    </source>
</evidence>
<feature type="transmembrane region" description="Helical" evidence="10">
    <location>
        <begin position="236"/>
        <end position="256"/>
    </location>
</feature>
<evidence type="ECO:0000256" key="10">
    <source>
        <dbReference type="SAM" id="Phobius"/>
    </source>
</evidence>
<keyword evidence="3" id="KW-1003">Cell membrane</keyword>
<evidence type="ECO:0000256" key="8">
    <source>
        <dbReference type="ARBA" id="ARBA00035585"/>
    </source>
</evidence>
<proteinExistence type="inferred from homology"/>
<evidence type="ECO:0000256" key="1">
    <source>
        <dbReference type="ARBA" id="ARBA00002598"/>
    </source>
</evidence>
<feature type="region of interest" description="Disordered" evidence="9">
    <location>
        <begin position="131"/>
        <end position="151"/>
    </location>
</feature>
<comment type="similarity">
    <text evidence="7">Belongs to the fluoride channel Fluc/FEX (TC 1.A.43) family.</text>
</comment>
<protein>
    <recommendedName>
        <fullName evidence="13">Fluoride ion transporter CrcB</fullName>
    </recommendedName>
</protein>
<dbReference type="PANTHER" id="PTHR28259">
    <property type="entry name" value="FLUORIDE EXPORT PROTEIN 1-RELATED"/>
    <property type="match status" value="1"/>
</dbReference>
<evidence type="ECO:0000256" key="2">
    <source>
        <dbReference type="ARBA" id="ARBA00004651"/>
    </source>
</evidence>
<dbReference type="EMBL" id="CP126217">
    <property type="protein sequence ID" value="WIA18835.1"/>
    <property type="molecule type" value="Genomic_DNA"/>
</dbReference>
<dbReference type="Proteomes" id="UP001244341">
    <property type="component" value="Chromosome 10b"/>
</dbReference>
<comment type="catalytic activity">
    <reaction evidence="8">
        <text>fluoride(in) = fluoride(out)</text>
        <dbReference type="Rhea" id="RHEA:76159"/>
        <dbReference type="ChEBI" id="CHEBI:17051"/>
    </reaction>
    <physiologicalReaction direction="left-to-right" evidence="8">
        <dbReference type="Rhea" id="RHEA:76160"/>
    </physiologicalReaction>
</comment>
<dbReference type="Pfam" id="PF02537">
    <property type="entry name" value="CRCB"/>
    <property type="match status" value="1"/>
</dbReference>
<sequence>MGLFVSSDVLSNSLRHTLTVEAPVAMLPVRSPLQTHLPFQVGLRTGLCGSLTTFASWQLQMVIMIVGGKPMQGGSSQWAEAVAGLIIGCMTSLVSLVTGQHLALYVYHKLNPGAFIPFGSPAPEQLALEEDDKMTQQQQQQQQRSSADLGRVSGEGSLTAAAAAAAAGPFDDQFLWWAILFGPVGCYLRFYLSRYNGALHGHWKWFPAGTFAANMAACVLDYVIRAAQARVQGLDAVQLAVLNGMVSGIGGCLSTVSTWVVEIQRLMLSFPNTSHGYSYMTGSIVTAVALGLLIYGIPVWTMT</sequence>
<comment type="function">
    <text evidence="1">Fluoride channel required for the rapid expulsion of cytoplasmic fluoride.</text>
</comment>
<evidence type="ECO:0000313" key="11">
    <source>
        <dbReference type="EMBL" id="WIA18835.1"/>
    </source>
</evidence>
<evidence type="ECO:0000256" key="9">
    <source>
        <dbReference type="SAM" id="MobiDB-lite"/>
    </source>
</evidence>
<evidence type="ECO:0000256" key="3">
    <source>
        <dbReference type="ARBA" id="ARBA00022475"/>
    </source>
</evidence>
<feature type="transmembrane region" description="Helical" evidence="10">
    <location>
        <begin position="174"/>
        <end position="192"/>
    </location>
</feature>
<dbReference type="InterPro" id="IPR003691">
    <property type="entry name" value="FluC"/>
</dbReference>
<keyword evidence="4 10" id="KW-0812">Transmembrane</keyword>
<feature type="transmembrane region" description="Helical" evidence="10">
    <location>
        <begin position="41"/>
        <end position="66"/>
    </location>
</feature>
<keyword evidence="12" id="KW-1185">Reference proteome</keyword>
<accession>A0ABY8UBR9</accession>
<comment type="subcellular location">
    <subcellularLocation>
        <location evidence="2">Cell membrane</location>
        <topology evidence="2">Multi-pass membrane protein</topology>
    </subcellularLocation>
</comment>
<dbReference type="PANTHER" id="PTHR28259:SF1">
    <property type="entry name" value="FLUORIDE EXPORT PROTEIN 1-RELATED"/>
    <property type="match status" value="1"/>
</dbReference>
<evidence type="ECO:0000256" key="6">
    <source>
        <dbReference type="ARBA" id="ARBA00023136"/>
    </source>
</evidence>
<evidence type="ECO:0008006" key="13">
    <source>
        <dbReference type="Google" id="ProtNLM"/>
    </source>
</evidence>
<evidence type="ECO:0000313" key="12">
    <source>
        <dbReference type="Proteomes" id="UP001244341"/>
    </source>
</evidence>
<name>A0ABY8UBR9_TETOB</name>
<evidence type="ECO:0000256" key="7">
    <source>
        <dbReference type="ARBA" id="ARBA00035120"/>
    </source>
</evidence>
<keyword evidence="5 10" id="KW-1133">Transmembrane helix</keyword>
<reference evidence="11 12" key="1">
    <citation type="submission" date="2023-05" db="EMBL/GenBank/DDBJ databases">
        <title>A 100% complete, gapless, phased diploid assembly of the Scenedesmus obliquus UTEX 3031 genome.</title>
        <authorList>
            <person name="Biondi T.C."/>
            <person name="Hanschen E.R."/>
            <person name="Kwon T."/>
            <person name="Eng W."/>
            <person name="Kruse C.P.S."/>
            <person name="Koehler S.I."/>
            <person name="Kunde Y."/>
            <person name="Gleasner C.D."/>
            <person name="You Mak K.T."/>
            <person name="Polle J."/>
            <person name="Hovde B.T."/>
            <person name="Starkenburg S.R."/>
        </authorList>
    </citation>
    <scope>NUCLEOTIDE SEQUENCE [LARGE SCALE GENOMIC DNA]</scope>
    <source>
        <strain evidence="11 12">DOE0152z</strain>
    </source>
</reference>
<feature type="transmembrane region" description="Helical" evidence="10">
    <location>
        <begin position="277"/>
        <end position="297"/>
    </location>
</feature>